<dbReference type="InterPro" id="IPR020612">
    <property type="entry name" value="Methylthiotransferase_CS"/>
</dbReference>
<gene>
    <name evidence="10" type="primary">mtaB</name>
    <name evidence="10" type="ORF">JRV97_10385</name>
</gene>
<dbReference type="InterPro" id="IPR006638">
    <property type="entry name" value="Elp3/MiaA/NifB-like_rSAM"/>
</dbReference>
<dbReference type="PROSITE" id="PS01278">
    <property type="entry name" value="MTTASE_RADICAL"/>
    <property type="match status" value="1"/>
</dbReference>
<feature type="domain" description="Radical SAM core" evidence="9">
    <location>
        <begin position="138"/>
        <end position="369"/>
    </location>
</feature>
<proteinExistence type="predicted"/>
<dbReference type="Pfam" id="PF04055">
    <property type="entry name" value="Radical_SAM"/>
    <property type="match status" value="1"/>
</dbReference>
<dbReference type="SUPFAM" id="SSF102114">
    <property type="entry name" value="Radical SAM enzymes"/>
    <property type="match status" value="1"/>
</dbReference>
<dbReference type="InterPro" id="IPR007197">
    <property type="entry name" value="rSAM"/>
</dbReference>
<dbReference type="PANTHER" id="PTHR11918">
    <property type="entry name" value="RADICAL SAM PROTEINS"/>
    <property type="match status" value="1"/>
</dbReference>
<keyword evidence="7" id="KW-0411">Iron-sulfur</keyword>
<keyword evidence="3" id="KW-0808">Transferase</keyword>
<evidence type="ECO:0000313" key="11">
    <source>
        <dbReference type="Proteomes" id="UP001232493"/>
    </source>
</evidence>
<protein>
    <submittedName>
        <fullName evidence="10">tRNA (N(6)-L-threonylcarbamoyladenosine(37)-C(2))-methylthiotransferase MtaB</fullName>
    </submittedName>
</protein>
<evidence type="ECO:0000256" key="5">
    <source>
        <dbReference type="ARBA" id="ARBA00022723"/>
    </source>
</evidence>
<dbReference type="NCBIfam" id="TIGR01579">
    <property type="entry name" value="MiaB-like-C"/>
    <property type="match status" value="1"/>
</dbReference>
<dbReference type="PROSITE" id="PS51918">
    <property type="entry name" value="RADICAL_SAM"/>
    <property type="match status" value="1"/>
</dbReference>
<dbReference type="InterPro" id="IPR005839">
    <property type="entry name" value="Methylthiotransferase"/>
</dbReference>
<dbReference type="Gene3D" id="3.80.30.20">
    <property type="entry name" value="tm_1862 like domain"/>
    <property type="match status" value="1"/>
</dbReference>
<dbReference type="Proteomes" id="UP001232493">
    <property type="component" value="Chromosome"/>
</dbReference>
<dbReference type="SMART" id="SM00729">
    <property type="entry name" value="Elp3"/>
    <property type="match status" value="1"/>
</dbReference>
<evidence type="ECO:0000259" key="9">
    <source>
        <dbReference type="PROSITE" id="PS51918"/>
    </source>
</evidence>
<keyword evidence="6" id="KW-0408">Iron</keyword>
<keyword evidence="11" id="KW-1185">Reference proteome</keyword>
<evidence type="ECO:0000256" key="3">
    <source>
        <dbReference type="ARBA" id="ARBA00022679"/>
    </source>
</evidence>
<evidence type="ECO:0000256" key="6">
    <source>
        <dbReference type="ARBA" id="ARBA00023004"/>
    </source>
</evidence>
<evidence type="ECO:0000256" key="1">
    <source>
        <dbReference type="ARBA" id="ARBA00001966"/>
    </source>
</evidence>
<feature type="domain" description="MTTase N-terminal" evidence="8">
    <location>
        <begin position="4"/>
        <end position="117"/>
    </location>
</feature>
<comment type="cofactor">
    <cofactor evidence="1">
        <name>[4Fe-4S] cluster</name>
        <dbReference type="ChEBI" id="CHEBI:49883"/>
    </cofactor>
</comment>
<sequence>MSIKKIDIITFGCKLNQAESEFIGEKLKNINFDVSYDKKNNNSDYVLINSCTVTSEAERKIKQLIRSIKKNNSNKKVIVVGCYAHTNAEELRNIGADLILGNLEKKYIENYIEKKGIFVDKVYWNKEKERVFIPSKPYNSYSRYFLPIEEGCLEFCSYCRIIFARGNKIRSVEKEDIFNKVDEIYNKGIKEIVFTGINLSYFGYGTDYNLKKLIYDLNEKYSNKEIRFRISSLYPDFIDKNIIKVLNESPIFEKHIHLSLQHVSDNVLRNMGRKYTEKYLYNLFDMIYSINGYFSVSADLIVGFPGENKEDFQKLISFLNKYDFSRVHAFRYSSRPNTKAARMKNQIPGNIKKERMKELQKYINISTNRYLDKLKSKNTKVLIEKISGNESFGYDEYYIYHKIDKKLSDNMFYSVRINNIENTGVISYVL</sequence>
<dbReference type="NCBIfam" id="TIGR00089">
    <property type="entry name" value="MiaB/RimO family radical SAM methylthiotransferase"/>
    <property type="match status" value="1"/>
</dbReference>
<dbReference type="InterPro" id="IPR038135">
    <property type="entry name" value="Methylthiotransferase_N_sf"/>
</dbReference>
<dbReference type="PROSITE" id="PS51449">
    <property type="entry name" value="MTTASE_N"/>
    <property type="match status" value="1"/>
</dbReference>
<dbReference type="InterPro" id="IPR006467">
    <property type="entry name" value="MiaB-like_bact"/>
</dbReference>
<dbReference type="InterPro" id="IPR013848">
    <property type="entry name" value="Methylthiotransferase_N"/>
</dbReference>
<dbReference type="SFLD" id="SFLDS00029">
    <property type="entry name" value="Radical_SAM"/>
    <property type="match status" value="1"/>
</dbReference>
<keyword evidence="4" id="KW-0949">S-adenosyl-L-methionine</keyword>
<name>A0ABY8PQ65_9BACT</name>
<keyword evidence="2" id="KW-0004">4Fe-4S</keyword>
<reference evidence="10 11" key="1">
    <citation type="submission" date="2021-02" db="EMBL/GenBank/DDBJ databases">
        <title>Characterization of Marinitoga sp. nov. str. BP5-C20A.</title>
        <authorList>
            <person name="Erauso G."/>
            <person name="Postec A."/>
        </authorList>
    </citation>
    <scope>NUCLEOTIDE SEQUENCE [LARGE SCALE GENOMIC DNA]</scope>
    <source>
        <strain evidence="10 11">BP5-C20A</strain>
    </source>
</reference>
<dbReference type="SFLD" id="SFLDG01082">
    <property type="entry name" value="B12-binding_domain_containing"/>
    <property type="match status" value="1"/>
</dbReference>
<dbReference type="Gene3D" id="3.40.50.12160">
    <property type="entry name" value="Methylthiotransferase, N-terminal domain"/>
    <property type="match status" value="1"/>
</dbReference>
<evidence type="ECO:0000256" key="7">
    <source>
        <dbReference type="ARBA" id="ARBA00023014"/>
    </source>
</evidence>
<dbReference type="Pfam" id="PF00919">
    <property type="entry name" value="UPF0004"/>
    <property type="match status" value="1"/>
</dbReference>
<evidence type="ECO:0000259" key="8">
    <source>
        <dbReference type="PROSITE" id="PS51449"/>
    </source>
</evidence>
<keyword evidence="5" id="KW-0479">Metal-binding</keyword>
<dbReference type="PANTHER" id="PTHR11918:SF45">
    <property type="entry name" value="THREONYLCARBAMOYLADENOSINE TRNA METHYLTHIOTRANSFERASE"/>
    <property type="match status" value="1"/>
</dbReference>
<dbReference type="RefSeq" id="WP_280998624.1">
    <property type="nucleotide sequence ID" value="NZ_CP069362.1"/>
</dbReference>
<dbReference type="InterPro" id="IPR058240">
    <property type="entry name" value="rSAM_sf"/>
</dbReference>
<evidence type="ECO:0000256" key="4">
    <source>
        <dbReference type="ARBA" id="ARBA00022691"/>
    </source>
</evidence>
<dbReference type="EMBL" id="CP069362">
    <property type="protein sequence ID" value="WGS64752.1"/>
    <property type="molecule type" value="Genomic_DNA"/>
</dbReference>
<evidence type="ECO:0000256" key="2">
    <source>
        <dbReference type="ARBA" id="ARBA00022485"/>
    </source>
</evidence>
<dbReference type="InterPro" id="IPR023404">
    <property type="entry name" value="rSAM_horseshoe"/>
</dbReference>
<evidence type="ECO:0000313" key="10">
    <source>
        <dbReference type="EMBL" id="WGS64752.1"/>
    </source>
</evidence>
<organism evidence="10 11">
    <name type="scientific">Marinitoga aeolica</name>
    <dbReference type="NCBI Taxonomy" id="2809031"/>
    <lineage>
        <taxon>Bacteria</taxon>
        <taxon>Thermotogati</taxon>
        <taxon>Thermotogota</taxon>
        <taxon>Thermotogae</taxon>
        <taxon>Petrotogales</taxon>
        <taxon>Petrotogaceae</taxon>
        <taxon>Marinitoga</taxon>
    </lineage>
</organism>
<accession>A0ABY8PQ65</accession>